<feature type="transmembrane region" description="Helical" evidence="10">
    <location>
        <begin position="513"/>
        <end position="532"/>
    </location>
</feature>
<dbReference type="InterPro" id="IPR034003">
    <property type="entry name" value="ABCG_PDR_2"/>
</dbReference>
<dbReference type="GO" id="GO:0016887">
    <property type="term" value="F:ATP hydrolysis activity"/>
    <property type="evidence" value="ECO:0007669"/>
    <property type="project" value="InterPro"/>
</dbReference>
<name>A0A1B8GS46_9PEZI</name>
<feature type="domain" description="ABC transporter" evidence="11">
    <location>
        <begin position="66"/>
        <end position="318"/>
    </location>
</feature>
<keyword evidence="3" id="KW-0813">Transport</keyword>
<dbReference type="FunFam" id="3.40.50.300:FF:000054">
    <property type="entry name" value="ABC multidrug transporter atrF"/>
    <property type="match status" value="1"/>
</dbReference>
<comment type="similarity">
    <text evidence="2">Belongs to the ABC transporter superfamily. ABCG family. PDR (TC 3.A.1.205) subfamily.</text>
</comment>
<accession>A0A1B8GS46</accession>
<keyword evidence="5" id="KW-0547">Nucleotide-binding</keyword>
<keyword evidence="13" id="KW-1185">Reference proteome</keyword>
<reference evidence="13" key="2">
    <citation type="journal article" date="2018" name="Nat. Commun.">
        <title>Extreme sensitivity to ultraviolet light in the fungal pathogen causing white-nose syndrome of bats.</title>
        <authorList>
            <person name="Palmer J.M."/>
            <person name="Drees K.P."/>
            <person name="Foster J.T."/>
            <person name="Lindner D.L."/>
        </authorList>
    </citation>
    <scope>NUCLEOTIDE SEQUENCE [LARGE SCALE GENOMIC DNA]</scope>
    <source>
        <strain evidence="13">UAMH 10579</strain>
    </source>
</reference>
<evidence type="ECO:0000256" key="10">
    <source>
        <dbReference type="SAM" id="Phobius"/>
    </source>
</evidence>
<protein>
    <recommendedName>
        <fullName evidence="11">ABC transporter domain-containing protein</fullName>
    </recommendedName>
</protein>
<dbReference type="InterPro" id="IPR017871">
    <property type="entry name" value="ABC_transporter-like_CS"/>
</dbReference>
<feature type="transmembrane region" description="Helical" evidence="10">
    <location>
        <begin position="571"/>
        <end position="589"/>
    </location>
</feature>
<feature type="transmembrane region" description="Helical" evidence="10">
    <location>
        <begin position="462"/>
        <end position="482"/>
    </location>
</feature>
<evidence type="ECO:0000313" key="13">
    <source>
        <dbReference type="Proteomes" id="UP000091956"/>
    </source>
</evidence>
<evidence type="ECO:0000256" key="8">
    <source>
        <dbReference type="ARBA" id="ARBA00023136"/>
    </source>
</evidence>
<dbReference type="Pfam" id="PF01061">
    <property type="entry name" value="ABC2_membrane"/>
    <property type="match status" value="2"/>
</dbReference>
<dbReference type="SMART" id="SM00382">
    <property type="entry name" value="AAA"/>
    <property type="match status" value="2"/>
</dbReference>
<feature type="region of interest" description="Disordered" evidence="9">
    <location>
        <begin position="703"/>
        <end position="751"/>
    </location>
</feature>
<dbReference type="InterPro" id="IPR003439">
    <property type="entry name" value="ABC_transporter-like_ATP-bd"/>
</dbReference>
<feature type="transmembrane region" description="Helical" evidence="10">
    <location>
        <begin position="1100"/>
        <end position="1118"/>
    </location>
</feature>
<dbReference type="EMBL" id="KV460216">
    <property type="protein sequence ID" value="OBT98653.1"/>
    <property type="molecule type" value="Genomic_DNA"/>
</dbReference>
<dbReference type="InterPro" id="IPR003593">
    <property type="entry name" value="AAA+_ATPase"/>
</dbReference>
<dbReference type="Pfam" id="PF06422">
    <property type="entry name" value="PDR_CDR"/>
    <property type="match status" value="1"/>
</dbReference>
<organism evidence="12 13">
    <name type="scientific">Pseudogymnoascus verrucosus</name>
    <dbReference type="NCBI Taxonomy" id="342668"/>
    <lineage>
        <taxon>Eukaryota</taxon>
        <taxon>Fungi</taxon>
        <taxon>Dikarya</taxon>
        <taxon>Ascomycota</taxon>
        <taxon>Pezizomycotina</taxon>
        <taxon>Leotiomycetes</taxon>
        <taxon>Thelebolales</taxon>
        <taxon>Thelebolaceae</taxon>
        <taxon>Pseudogymnoascus</taxon>
    </lineage>
</organism>
<evidence type="ECO:0000256" key="1">
    <source>
        <dbReference type="ARBA" id="ARBA00004141"/>
    </source>
</evidence>
<dbReference type="GO" id="GO:0005524">
    <property type="term" value="F:ATP binding"/>
    <property type="evidence" value="ECO:0007669"/>
    <property type="project" value="UniProtKB-KW"/>
</dbReference>
<feature type="domain" description="ABC transporter" evidence="11">
    <location>
        <begin position="757"/>
        <end position="1006"/>
    </location>
</feature>
<sequence length="1394" mass="154378">MGVQLNEKNEPLDSNGFSYRKWLEDNEAKKAIEKIEKKHLSLTWRHLSVTGVDSRTVLGHDVLSCVNPMDLIADARGSVGDITILHDLTGQVKAGEMMLVLGRPGSGCTSFLKTVANKRRSFKSVTGDVFYGSMSAEEAEQYRGTILYNSEDDIHFPTLTVAQTLGFAVKNRVSRQTRESDTGVEKYHEEMLHVIPEALGISHAKGTLVGNEFVRGVSGGERKRVSIGEVMAAQGAITCWDNATRGLDASTALEFAQTCRALVDKTKAVAVVTLYQAGNGIFDLFDKVLVLDEGRQIYYGPANMAKAYFENMGFVCPPGANVADFLTSSTVETERRFKAGYENSAPKTAQELEMTYRNSDLARQMQANIIPLEELEQETAIAKKALENDQPNHKSPLQSSYTIGFGYQVLACVQRDIQVMLGDKASFGMQQIAALIQSLCSGSLFYNLPDSSAGIFARSGAIFYPLVFFNLSSMAELTATFFGRPILSRHRDFSFYRPSAFVIAKMITDIPNIILQVSIFSIVYYFLIGLQMDAGKFFTFWVITIISALMLTSLYRLIGCMFNSFDNAAKISGFYSMVMMVYAGFFIPFQTMHVWFRWIWYINPCGYAYEALLANEYSGLVLECTGAQLIPNGDAYAGAQNRACTIPGASADGTQIVGEDYLQTAFSYSPAHIWRNFGICIAWWIAFTACTAIAMERSSSNSSSKSSVIFKRGKDNKSTSKSIRKPTDEEKQSVSVPIGSSSSSTTQVPEDDDLKLARNESIFTWDHLSYTVDVPGGKRKLLDDITGWVKPGQLGALMGSSGAGKTTLLDVLAQRKDTGVITGEVLVDGRPLPVSFQRSAGYCEQMDVHEGTSTVREALIFSARLRQSMETPDQEKLNYVESIIKLLELEDIQDALIGVPGAGLTIEQRKRLTIGVELAAKPSILLFLDEPTSGLDGQSSFNIVRFLRRLTAAGQAVLCTIHQPSASLFESFDSLLLLAKGGQTVYFGETGENSSILLKYFSQNGAPCNPDVNPAEHIIDVVSGSAGGGRDWHSVWVESPEHSRMVEHMAEIKAEALSKPSTLKTDDRDFATPLWTQLKLVTARQKTALWRNPTYVWNKVLIHVSCAIFAGFTFWKLGNSTSDLQLVLLSCFNFLFVAIGVIAQLQPLFMHYRDIFEAREKKSKMYSWVAFVSAQLIAEMPYLIICGVLYFACWYFTIGLTVAGSTSGQVFFQMILFEFLYTAIGQGIAAISPSPFFASLLNPTIIASFFINFAGVLQPYSQLSVFWKYWMYYMNPYNYLIGGLVTQPLYDIDVVCSAKDIASFAPPNGSTCGDYMAKFFETGFGYLVDPESKTNCEYCAFKTGGEFAKTLNYNERMYGWRDTGITALFCISTYGFVFLMMKLRSKKTKSAKLE</sequence>
<evidence type="ECO:0000256" key="4">
    <source>
        <dbReference type="ARBA" id="ARBA00022692"/>
    </source>
</evidence>
<proteinExistence type="inferred from homology"/>
<dbReference type="Pfam" id="PF19055">
    <property type="entry name" value="ABC2_membrane_7"/>
    <property type="match status" value="1"/>
</dbReference>
<dbReference type="GeneID" id="28837012"/>
<evidence type="ECO:0000313" key="12">
    <source>
        <dbReference type="EMBL" id="OBT98653.1"/>
    </source>
</evidence>
<evidence type="ECO:0000259" key="11">
    <source>
        <dbReference type="PROSITE" id="PS50893"/>
    </source>
</evidence>
<feature type="transmembrane region" description="Helical" evidence="10">
    <location>
        <begin position="673"/>
        <end position="695"/>
    </location>
</feature>
<dbReference type="Pfam" id="PF00005">
    <property type="entry name" value="ABC_tran"/>
    <property type="match status" value="2"/>
</dbReference>
<evidence type="ECO:0000256" key="9">
    <source>
        <dbReference type="SAM" id="MobiDB-lite"/>
    </source>
</evidence>
<evidence type="ECO:0000256" key="3">
    <source>
        <dbReference type="ARBA" id="ARBA00022448"/>
    </source>
</evidence>
<dbReference type="CDD" id="cd03233">
    <property type="entry name" value="ABCG_PDR_domain1"/>
    <property type="match status" value="1"/>
</dbReference>
<evidence type="ECO:0000256" key="5">
    <source>
        <dbReference type="ARBA" id="ARBA00022741"/>
    </source>
</evidence>
<dbReference type="SUPFAM" id="SSF52540">
    <property type="entry name" value="P-loop containing nucleoside triphosphate hydrolases"/>
    <property type="match status" value="2"/>
</dbReference>
<dbReference type="STRING" id="342668.A0A1B8GS46"/>
<evidence type="ECO:0000256" key="6">
    <source>
        <dbReference type="ARBA" id="ARBA00022840"/>
    </source>
</evidence>
<evidence type="ECO:0000256" key="2">
    <source>
        <dbReference type="ARBA" id="ARBA00006012"/>
    </source>
</evidence>
<dbReference type="InterPro" id="IPR027417">
    <property type="entry name" value="P-loop_NTPase"/>
</dbReference>
<keyword evidence="6" id="KW-0067">ATP-binding</keyword>
<dbReference type="InterPro" id="IPR043926">
    <property type="entry name" value="ABCG_dom"/>
</dbReference>
<dbReference type="PROSITE" id="PS50893">
    <property type="entry name" value="ABC_TRANSPORTER_2"/>
    <property type="match status" value="2"/>
</dbReference>
<dbReference type="InterPro" id="IPR034001">
    <property type="entry name" value="ABCG_PDR_1"/>
</dbReference>
<keyword evidence="4 10" id="KW-0812">Transmembrane</keyword>
<gene>
    <name evidence="12" type="ORF">VE01_03626</name>
</gene>
<feature type="transmembrane region" description="Helical" evidence="10">
    <location>
        <begin position="538"/>
        <end position="559"/>
    </location>
</feature>
<dbReference type="InterPro" id="IPR010929">
    <property type="entry name" value="PDR_CDR_ABC"/>
</dbReference>
<feature type="transmembrane region" description="Helical" evidence="10">
    <location>
        <begin position="1364"/>
        <end position="1383"/>
    </location>
</feature>
<dbReference type="GO" id="GO:0016020">
    <property type="term" value="C:membrane"/>
    <property type="evidence" value="ECO:0007669"/>
    <property type="project" value="UniProtKB-SubCell"/>
</dbReference>
<feature type="compositionally biased region" description="Low complexity" evidence="9">
    <location>
        <begin position="733"/>
        <end position="748"/>
    </location>
</feature>
<reference evidence="12 13" key="1">
    <citation type="submission" date="2016-03" db="EMBL/GenBank/DDBJ databases">
        <title>Comparative genomics of Pseudogymnoascus destructans, the fungus causing white-nose syndrome of bats.</title>
        <authorList>
            <person name="Palmer J.M."/>
            <person name="Drees K.P."/>
            <person name="Foster J.T."/>
            <person name="Lindner D.L."/>
        </authorList>
    </citation>
    <scope>NUCLEOTIDE SEQUENCE [LARGE SCALE GENOMIC DNA]</scope>
    <source>
        <strain evidence="12 13">UAMH 10579</strain>
    </source>
</reference>
<dbReference type="GO" id="GO:0140359">
    <property type="term" value="F:ABC-type transporter activity"/>
    <property type="evidence" value="ECO:0007669"/>
    <property type="project" value="InterPro"/>
</dbReference>
<dbReference type="PROSITE" id="PS00211">
    <property type="entry name" value="ABC_TRANSPORTER_1"/>
    <property type="match status" value="1"/>
</dbReference>
<comment type="subcellular location">
    <subcellularLocation>
        <location evidence="1">Membrane</location>
        <topology evidence="1">Multi-pass membrane protein</topology>
    </subcellularLocation>
</comment>
<keyword evidence="7 10" id="KW-1133">Transmembrane helix</keyword>
<dbReference type="CDD" id="cd03232">
    <property type="entry name" value="ABCG_PDR_domain2"/>
    <property type="match status" value="1"/>
</dbReference>
<dbReference type="RefSeq" id="XP_018132386.1">
    <property type="nucleotide sequence ID" value="XM_018273111.2"/>
</dbReference>
<dbReference type="PANTHER" id="PTHR19241">
    <property type="entry name" value="ATP-BINDING CASSETTE TRANSPORTER"/>
    <property type="match status" value="1"/>
</dbReference>
<keyword evidence="8 10" id="KW-0472">Membrane</keyword>
<feature type="transmembrane region" description="Helical" evidence="10">
    <location>
        <begin position="1166"/>
        <end position="1198"/>
    </location>
</feature>
<feature type="transmembrane region" description="Helical" evidence="10">
    <location>
        <begin position="1124"/>
        <end position="1145"/>
    </location>
</feature>
<dbReference type="OrthoDB" id="245989at2759"/>
<evidence type="ECO:0000256" key="7">
    <source>
        <dbReference type="ARBA" id="ARBA00022989"/>
    </source>
</evidence>
<dbReference type="Proteomes" id="UP000091956">
    <property type="component" value="Unassembled WGS sequence"/>
</dbReference>
<dbReference type="InterPro" id="IPR013525">
    <property type="entry name" value="ABC2_TM"/>
</dbReference>
<dbReference type="Gene3D" id="3.40.50.300">
    <property type="entry name" value="P-loop containing nucleotide triphosphate hydrolases"/>
    <property type="match status" value="2"/>
</dbReference>